<organism evidence="14 15">
    <name type="scientific">Salmo trutta</name>
    <name type="common">Brown trout</name>
    <dbReference type="NCBI Taxonomy" id="8032"/>
    <lineage>
        <taxon>Eukaryota</taxon>
        <taxon>Metazoa</taxon>
        <taxon>Chordata</taxon>
        <taxon>Craniata</taxon>
        <taxon>Vertebrata</taxon>
        <taxon>Euteleostomi</taxon>
        <taxon>Actinopterygii</taxon>
        <taxon>Neopterygii</taxon>
        <taxon>Teleostei</taxon>
        <taxon>Protacanthopterygii</taxon>
        <taxon>Salmoniformes</taxon>
        <taxon>Salmonidae</taxon>
        <taxon>Salmoninae</taxon>
        <taxon>Salmo</taxon>
    </lineage>
</organism>
<dbReference type="SUPFAM" id="SSF48726">
    <property type="entry name" value="Immunoglobulin"/>
    <property type="match status" value="2"/>
</dbReference>
<evidence type="ECO:0000256" key="6">
    <source>
        <dbReference type="ARBA" id="ARBA00023157"/>
    </source>
</evidence>
<dbReference type="SMART" id="SM00409">
    <property type="entry name" value="IG"/>
    <property type="match status" value="1"/>
</dbReference>
<evidence type="ECO:0000256" key="5">
    <source>
        <dbReference type="ARBA" id="ARBA00023136"/>
    </source>
</evidence>
<comment type="subcellular location">
    <subcellularLocation>
        <location evidence="1">Membrane</location>
    </subcellularLocation>
</comment>
<proteinExistence type="inferred from homology"/>
<comment type="similarity">
    <text evidence="9">Belongs to the SKINT family.</text>
</comment>
<dbReference type="InterPro" id="IPR053896">
    <property type="entry name" value="BTN3A2-like_Ig-C"/>
</dbReference>
<keyword evidence="15" id="KW-1185">Reference proteome</keyword>
<evidence type="ECO:0000313" key="15">
    <source>
        <dbReference type="Proteomes" id="UP000472277"/>
    </source>
</evidence>
<dbReference type="InterPro" id="IPR007110">
    <property type="entry name" value="Ig-like_dom"/>
</dbReference>
<keyword evidence="10" id="KW-0175">Coiled coil</keyword>
<dbReference type="GO" id="GO:0001817">
    <property type="term" value="P:regulation of cytokine production"/>
    <property type="evidence" value="ECO:0007669"/>
    <property type="project" value="TreeGrafter"/>
</dbReference>
<dbReference type="Pfam" id="PF22705">
    <property type="entry name" value="C2-set_3"/>
    <property type="match status" value="1"/>
</dbReference>
<evidence type="ECO:0000313" key="14">
    <source>
        <dbReference type="Ensembl" id="ENSSTUP00000005063.1"/>
    </source>
</evidence>
<feature type="signal peptide" evidence="12">
    <location>
        <begin position="1"/>
        <end position="27"/>
    </location>
</feature>
<evidence type="ECO:0000256" key="11">
    <source>
        <dbReference type="SAM" id="Phobius"/>
    </source>
</evidence>
<dbReference type="FunFam" id="2.60.40.10:FF:000142">
    <property type="entry name" value="V-set domain-containing T-cell activation inhibitor 1"/>
    <property type="match status" value="1"/>
</dbReference>
<feature type="coiled-coil region" evidence="10">
    <location>
        <begin position="274"/>
        <end position="301"/>
    </location>
</feature>
<keyword evidence="8" id="KW-0393">Immunoglobulin domain</keyword>
<protein>
    <recommendedName>
        <fullName evidence="13">Ig-like domain-containing protein</fullName>
    </recommendedName>
</protein>
<name>A0A673W7V8_SALTR</name>
<dbReference type="Proteomes" id="UP000472277">
    <property type="component" value="Chromosome 5"/>
</dbReference>
<dbReference type="InterPro" id="IPR003599">
    <property type="entry name" value="Ig_sub"/>
</dbReference>
<dbReference type="InterPro" id="IPR013106">
    <property type="entry name" value="Ig_V-set"/>
</dbReference>
<keyword evidence="5 11" id="KW-0472">Membrane</keyword>
<evidence type="ECO:0000256" key="1">
    <source>
        <dbReference type="ARBA" id="ARBA00004370"/>
    </source>
</evidence>
<reference evidence="14" key="2">
    <citation type="submission" date="2025-09" db="UniProtKB">
        <authorList>
            <consortium name="Ensembl"/>
        </authorList>
    </citation>
    <scope>IDENTIFICATION</scope>
</reference>
<dbReference type="PROSITE" id="PS50835">
    <property type="entry name" value="IG_LIKE"/>
    <property type="match status" value="2"/>
</dbReference>
<dbReference type="Gene3D" id="2.60.40.10">
    <property type="entry name" value="Immunoglobulins"/>
    <property type="match status" value="2"/>
</dbReference>
<dbReference type="FunFam" id="2.60.40.10:FF:000088">
    <property type="entry name" value="Butyrophilin subfamily 1 member A1"/>
    <property type="match status" value="1"/>
</dbReference>
<evidence type="ECO:0000256" key="8">
    <source>
        <dbReference type="ARBA" id="ARBA00023319"/>
    </source>
</evidence>
<evidence type="ECO:0000256" key="10">
    <source>
        <dbReference type="SAM" id="Coils"/>
    </source>
</evidence>
<accession>A0A673W7V8</accession>
<dbReference type="GO" id="GO:0050852">
    <property type="term" value="P:T cell receptor signaling pathway"/>
    <property type="evidence" value="ECO:0007669"/>
    <property type="project" value="TreeGrafter"/>
</dbReference>
<dbReference type="PANTHER" id="PTHR24100">
    <property type="entry name" value="BUTYROPHILIN"/>
    <property type="match status" value="1"/>
</dbReference>
<feature type="transmembrane region" description="Helical" evidence="11">
    <location>
        <begin position="247"/>
        <end position="272"/>
    </location>
</feature>
<dbReference type="PANTHER" id="PTHR24100:SF151">
    <property type="entry name" value="ICOS LIGAND"/>
    <property type="match status" value="1"/>
</dbReference>
<dbReference type="InterPro" id="IPR013783">
    <property type="entry name" value="Ig-like_fold"/>
</dbReference>
<sequence length="311" mass="34703">MKTFPTSAVWCLGILFISVSLITTGSSEVQVVGPADRVVAVAGDDVILPCSLKPSVNAEDMTVEWTRLSLKAENVHLYRQDRDSNEDQFPSYKGRTSLFNEELKKGNVSLKLTRVTLSDAGSYRCFIPTLTSQVKETTVQLLVGAVYLPVISIAGTKGWGVVLKCESGGWFPEPEMEWLDSSGTILPADGPPERHRDPEGLYTVRRHVTVNQTDTNNFTCRVKQLEINHPKETKIHVPDYLFPKLQVGLIVGLLTAAAVVVLAASGGGVYWSRKRTEEKKLRELLEEREKKIRELLEERGKWAVVLLEFHI</sequence>
<dbReference type="InterPro" id="IPR050504">
    <property type="entry name" value="IgSF_BTN/MOG"/>
</dbReference>
<dbReference type="GO" id="GO:1903037">
    <property type="term" value="P:regulation of leukocyte cell-cell adhesion"/>
    <property type="evidence" value="ECO:0007669"/>
    <property type="project" value="UniProtKB-ARBA"/>
</dbReference>
<evidence type="ECO:0000256" key="2">
    <source>
        <dbReference type="ARBA" id="ARBA00022692"/>
    </source>
</evidence>
<dbReference type="GeneTree" id="ENSGT01050000244843"/>
<evidence type="ECO:0000256" key="4">
    <source>
        <dbReference type="ARBA" id="ARBA00022989"/>
    </source>
</evidence>
<dbReference type="SMART" id="SM00406">
    <property type="entry name" value="IGv"/>
    <property type="match status" value="1"/>
</dbReference>
<dbReference type="Ensembl" id="ENSSTUT00000005356.1">
    <property type="protein sequence ID" value="ENSSTUP00000005063.1"/>
    <property type="gene ID" value="ENSSTUG00000002502.1"/>
</dbReference>
<evidence type="ECO:0000256" key="12">
    <source>
        <dbReference type="SAM" id="SignalP"/>
    </source>
</evidence>
<dbReference type="AlphaFoldDB" id="A0A673W7V8"/>
<feature type="chain" id="PRO_5025484712" description="Ig-like domain-containing protein" evidence="12">
    <location>
        <begin position="28"/>
        <end position="311"/>
    </location>
</feature>
<dbReference type="GO" id="GO:0009897">
    <property type="term" value="C:external side of plasma membrane"/>
    <property type="evidence" value="ECO:0007669"/>
    <property type="project" value="TreeGrafter"/>
</dbReference>
<feature type="domain" description="Ig-like" evidence="13">
    <location>
        <begin position="155"/>
        <end position="236"/>
    </location>
</feature>
<reference evidence="14" key="1">
    <citation type="submission" date="2025-08" db="UniProtKB">
        <authorList>
            <consortium name="Ensembl"/>
        </authorList>
    </citation>
    <scope>IDENTIFICATION</scope>
</reference>
<keyword evidence="7" id="KW-0325">Glycoprotein</keyword>
<dbReference type="GO" id="GO:0042110">
    <property type="term" value="P:T cell activation"/>
    <property type="evidence" value="ECO:0007669"/>
    <property type="project" value="UniProtKB-ARBA"/>
</dbReference>
<evidence type="ECO:0000256" key="9">
    <source>
        <dbReference type="ARBA" id="ARBA00038221"/>
    </source>
</evidence>
<dbReference type="Pfam" id="PF07686">
    <property type="entry name" value="V-set"/>
    <property type="match status" value="1"/>
</dbReference>
<dbReference type="GO" id="GO:0005102">
    <property type="term" value="F:signaling receptor binding"/>
    <property type="evidence" value="ECO:0007669"/>
    <property type="project" value="TreeGrafter"/>
</dbReference>
<evidence type="ECO:0000256" key="3">
    <source>
        <dbReference type="ARBA" id="ARBA00022729"/>
    </source>
</evidence>
<dbReference type="InterPro" id="IPR036179">
    <property type="entry name" value="Ig-like_dom_sf"/>
</dbReference>
<keyword evidence="3 12" id="KW-0732">Signal</keyword>
<keyword evidence="4 11" id="KW-1133">Transmembrane helix</keyword>
<feature type="domain" description="Ig-like" evidence="13">
    <location>
        <begin position="27"/>
        <end position="140"/>
    </location>
</feature>
<dbReference type="GO" id="GO:0050863">
    <property type="term" value="P:regulation of T cell activation"/>
    <property type="evidence" value="ECO:0007669"/>
    <property type="project" value="UniProtKB-ARBA"/>
</dbReference>
<evidence type="ECO:0000256" key="7">
    <source>
        <dbReference type="ARBA" id="ARBA00023180"/>
    </source>
</evidence>
<keyword evidence="2 11" id="KW-0812">Transmembrane</keyword>
<keyword evidence="6" id="KW-1015">Disulfide bond</keyword>
<evidence type="ECO:0000259" key="13">
    <source>
        <dbReference type="PROSITE" id="PS50835"/>
    </source>
</evidence>